<dbReference type="InterPro" id="IPR027417">
    <property type="entry name" value="P-loop_NTPase"/>
</dbReference>
<protein>
    <submittedName>
        <fullName evidence="15">Molybdate ABC transporter permease subunit</fullName>
    </submittedName>
</protein>
<evidence type="ECO:0000313" key="16">
    <source>
        <dbReference type="Proteomes" id="UP000277871"/>
    </source>
</evidence>
<dbReference type="GO" id="GO:0016887">
    <property type="term" value="F:ATP hydrolysis activity"/>
    <property type="evidence" value="ECO:0007669"/>
    <property type="project" value="InterPro"/>
</dbReference>
<dbReference type="PROSITE" id="PS00211">
    <property type="entry name" value="ABC_TRANSPORTER_1"/>
    <property type="match status" value="1"/>
</dbReference>
<evidence type="ECO:0000256" key="5">
    <source>
        <dbReference type="ARBA" id="ARBA00022505"/>
    </source>
</evidence>
<dbReference type="InterPro" id="IPR000515">
    <property type="entry name" value="MetI-like"/>
</dbReference>
<feature type="transmembrane region" description="Helical" evidence="11">
    <location>
        <begin position="54"/>
        <end position="78"/>
    </location>
</feature>
<dbReference type="NCBIfam" id="TIGR01581">
    <property type="entry name" value="Mo_ABC_porter"/>
    <property type="match status" value="1"/>
</dbReference>
<dbReference type="EMBL" id="RDEX01000001">
    <property type="protein sequence ID" value="RLY94065.1"/>
    <property type="molecule type" value="Genomic_DNA"/>
</dbReference>
<name>A0A3L9L5V6_9MICC</name>
<evidence type="ECO:0000256" key="2">
    <source>
        <dbReference type="ARBA" id="ARBA00007069"/>
    </source>
</evidence>
<dbReference type="InterPro" id="IPR003439">
    <property type="entry name" value="ABC_transporter-like_ATP-bd"/>
</dbReference>
<feature type="transmembrane region" description="Helical" evidence="11">
    <location>
        <begin position="12"/>
        <end position="34"/>
    </location>
</feature>
<evidence type="ECO:0000256" key="12">
    <source>
        <dbReference type="SAM" id="MobiDB-lite"/>
    </source>
</evidence>
<evidence type="ECO:0000259" key="13">
    <source>
        <dbReference type="PROSITE" id="PS50893"/>
    </source>
</evidence>
<reference evidence="15 16" key="1">
    <citation type="submission" date="2018-10" db="EMBL/GenBank/DDBJ databases">
        <title>Kocuria tytonicola, new bacteria from the preen glands of American barn owls (Tyto furcata).</title>
        <authorList>
            <person name="Braun M.S."/>
            <person name="Wang E."/>
            <person name="Zimmermann S."/>
            <person name="Boutin S."/>
            <person name="Wagner H."/>
            <person name="Wink M."/>
        </authorList>
    </citation>
    <scope>NUCLEOTIDE SEQUENCE [LARGE SCALE GENOMIC DNA]</scope>
    <source>
        <strain evidence="15 16">473</strain>
    </source>
</reference>
<dbReference type="InterPro" id="IPR006469">
    <property type="entry name" value="NifC_ABC_porter"/>
</dbReference>
<evidence type="ECO:0000313" key="15">
    <source>
        <dbReference type="EMBL" id="RLY94065.1"/>
    </source>
</evidence>
<keyword evidence="4" id="KW-1003">Cell membrane</keyword>
<dbReference type="SUPFAM" id="SSF52540">
    <property type="entry name" value="P-loop containing nucleoside triphosphate hydrolases"/>
    <property type="match status" value="1"/>
</dbReference>
<evidence type="ECO:0000256" key="8">
    <source>
        <dbReference type="ARBA" id="ARBA00022840"/>
    </source>
</evidence>
<evidence type="ECO:0000256" key="10">
    <source>
        <dbReference type="ARBA" id="ARBA00023136"/>
    </source>
</evidence>
<dbReference type="PANTHER" id="PTHR30183:SF3">
    <property type="entry name" value="MOLYBDENUM TRANSPORT SYSTEM PERMEASE PROTEIN MODB"/>
    <property type="match status" value="1"/>
</dbReference>
<dbReference type="InterPro" id="IPR011867">
    <property type="entry name" value="ModB_ABC"/>
</dbReference>
<dbReference type="InterPro" id="IPR003593">
    <property type="entry name" value="AAA+_ATPase"/>
</dbReference>
<keyword evidence="7" id="KW-0547">Nucleotide-binding</keyword>
<dbReference type="Gene3D" id="1.10.3720.10">
    <property type="entry name" value="MetI-like"/>
    <property type="match status" value="1"/>
</dbReference>
<keyword evidence="8" id="KW-0067">ATP-binding</keyword>
<comment type="subcellular location">
    <subcellularLocation>
        <location evidence="1 11">Cell membrane</location>
        <topology evidence="1 11">Multi-pass membrane protein</topology>
    </subcellularLocation>
</comment>
<dbReference type="InterPro" id="IPR035906">
    <property type="entry name" value="MetI-like_sf"/>
</dbReference>
<sequence length="607" mass="63408">MRRGFSAAPRWVLLPAVLGALLILLPLVGLLLRIDWVHLEELLTSESSLAALSLSLRTAVVSTALCMVLGCPLALVLARSTARAVTVLRSLVLLPLVLPPVVGGIALLYTFGRTGLLGRPLAALGVDIAFSTAAVVLAQTFVALPFLVVSLEGALRTAGTRHEQVAAGLGASPTRTLFRVTLPLALPAVLSGAALSFARCLGEFGATLTFAGSLEGVTRTLPLEIYLQRETDPDAAVALSLLLVLVALLVVGLSTPARRRRGAGFRSNLTGWFERDRAEAPGDATHEVTGHGREERLGGDAPTGVAPGAESSPAGDPAPGGRPGTSLVAQADRGAAETRAPGEGADAGRPREGGVPRRPDDAPSSSSSAEVLTKDAHEVTGLRVAVAQEQRRVAAEFTVEPGETVALLGENGVGKSTVLGVVAGLIAPDHGSVHVGFRCMVSGGSGERPVWVPAHRRGVALMAQEPLLFPHLSVLENVAFGPRARGAGRAEGRRRALVWLREVGAEQFADRHPDELSGGQAQRVAIARVLAAEPRVVLLDEPLSALDVAARPRMRAVLRRVLAGRTAVVVTHDGADVAELADRVVRMERAASRVWEDPRSDPTSPRG</sequence>
<evidence type="ECO:0000256" key="9">
    <source>
        <dbReference type="ARBA" id="ARBA00022989"/>
    </source>
</evidence>
<keyword evidence="5" id="KW-0500">Molybdenum</keyword>
<evidence type="ECO:0000256" key="7">
    <source>
        <dbReference type="ARBA" id="ARBA00022741"/>
    </source>
</evidence>
<feature type="region of interest" description="Disordered" evidence="12">
    <location>
        <begin position="276"/>
        <end position="375"/>
    </location>
</feature>
<keyword evidence="6 11" id="KW-0812">Transmembrane</keyword>
<gene>
    <name evidence="15" type="primary">modB</name>
    <name evidence="15" type="ORF">EAE32_02185</name>
</gene>
<accession>A0A3L9L5V6</accession>
<feature type="transmembrane region" description="Helical" evidence="11">
    <location>
        <begin position="90"/>
        <end position="109"/>
    </location>
</feature>
<feature type="domain" description="ABC transporter" evidence="13">
    <location>
        <begin position="371"/>
        <end position="607"/>
    </location>
</feature>
<dbReference type="AlphaFoldDB" id="A0A3L9L5V6"/>
<evidence type="ECO:0000256" key="4">
    <source>
        <dbReference type="ARBA" id="ARBA00022475"/>
    </source>
</evidence>
<dbReference type="Gene3D" id="3.40.50.300">
    <property type="entry name" value="P-loop containing nucleotide triphosphate hydrolases"/>
    <property type="match status" value="1"/>
</dbReference>
<dbReference type="Proteomes" id="UP000277871">
    <property type="component" value="Unassembled WGS sequence"/>
</dbReference>
<keyword evidence="3 11" id="KW-0813">Transport</keyword>
<feature type="transmembrane region" description="Helical" evidence="11">
    <location>
        <begin position="235"/>
        <end position="253"/>
    </location>
</feature>
<dbReference type="SUPFAM" id="SSF161098">
    <property type="entry name" value="MetI-like"/>
    <property type="match status" value="1"/>
</dbReference>
<dbReference type="Pfam" id="PF00005">
    <property type="entry name" value="ABC_tran"/>
    <property type="match status" value="1"/>
</dbReference>
<evidence type="ECO:0000259" key="14">
    <source>
        <dbReference type="PROSITE" id="PS50928"/>
    </source>
</evidence>
<dbReference type="GO" id="GO:0015098">
    <property type="term" value="F:molybdate ion transmembrane transporter activity"/>
    <property type="evidence" value="ECO:0007669"/>
    <property type="project" value="InterPro"/>
</dbReference>
<organism evidence="15 16">
    <name type="scientific">Kocuria tytonicola</name>
    <dbReference type="NCBI Taxonomy" id="2055946"/>
    <lineage>
        <taxon>Bacteria</taxon>
        <taxon>Bacillati</taxon>
        <taxon>Actinomycetota</taxon>
        <taxon>Actinomycetes</taxon>
        <taxon>Micrococcales</taxon>
        <taxon>Micrococcaceae</taxon>
        <taxon>Kocuria</taxon>
    </lineage>
</organism>
<feature type="domain" description="ABC transmembrane type-1" evidence="14">
    <location>
        <begin position="52"/>
        <end position="254"/>
    </location>
</feature>
<evidence type="ECO:0000256" key="11">
    <source>
        <dbReference type="RuleBase" id="RU363032"/>
    </source>
</evidence>
<dbReference type="GO" id="GO:0005524">
    <property type="term" value="F:ATP binding"/>
    <property type="evidence" value="ECO:0007669"/>
    <property type="project" value="UniProtKB-KW"/>
</dbReference>
<dbReference type="RefSeq" id="WP_121864044.1">
    <property type="nucleotide sequence ID" value="NZ_RDEX01000001.1"/>
</dbReference>
<feature type="compositionally biased region" description="Basic and acidic residues" evidence="12">
    <location>
        <begin position="276"/>
        <end position="298"/>
    </location>
</feature>
<dbReference type="GO" id="GO:0005886">
    <property type="term" value="C:plasma membrane"/>
    <property type="evidence" value="ECO:0007669"/>
    <property type="project" value="UniProtKB-SubCell"/>
</dbReference>
<evidence type="ECO:0000256" key="6">
    <source>
        <dbReference type="ARBA" id="ARBA00022692"/>
    </source>
</evidence>
<keyword evidence="10 11" id="KW-0472">Membrane</keyword>
<dbReference type="NCBIfam" id="TIGR02141">
    <property type="entry name" value="modB_ABC"/>
    <property type="match status" value="1"/>
</dbReference>
<dbReference type="Pfam" id="PF00528">
    <property type="entry name" value="BPD_transp_1"/>
    <property type="match status" value="1"/>
</dbReference>
<dbReference type="CDD" id="cd06261">
    <property type="entry name" value="TM_PBP2"/>
    <property type="match status" value="1"/>
</dbReference>
<comment type="caution">
    <text evidence="15">The sequence shown here is derived from an EMBL/GenBank/DDBJ whole genome shotgun (WGS) entry which is preliminary data.</text>
</comment>
<keyword evidence="16" id="KW-1185">Reference proteome</keyword>
<proteinExistence type="inferred from homology"/>
<keyword evidence="9 11" id="KW-1133">Transmembrane helix</keyword>
<dbReference type="PANTHER" id="PTHR30183">
    <property type="entry name" value="MOLYBDENUM TRANSPORT SYSTEM PERMEASE PROTEIN MODB"/>
    <property type="match status" value="1"/>
</dbReference>
<feature type="transmembrane region" description="Helical" evidence="11">
    <location>
        <begin position="129"/>
        <end position="155"/>
    </location>
</feature>
<feature type="compositionally biased region" description="Basic and acidic residues" evidence="12">
    <location>
        <begin position="346"/>
        <end position="361"/>
    </location>
</feature>
<comment type="similarity">
    <text evidence="2">Belongs to the binding-protein-dependent transport system permease family. CysTW subfamily.</text>
</comment>
<evidence type="ECO:0000256" key="1">
    <source>
        <dbReference type="ARBA" id="ARBA00004651"/>
    </source>
</evidence>
<dbReference type="PROSITE" id="PS50893">
    <property type="entry name" value="ABC_TRANSPORTER_2"/>
    <property type="match status" value="1"/>
</dbReference>
<dbReference type="SMART" id="SM00382">
    <property type="entry name" value="AAA"/>
    <property type="match status" value="1"/>
</dbReference>
<dbReference type="InterPro" id="IPR017871">
    <property type="entry name" value="ABC_transporter-like_CS"/>
</dbReference>
<dbReference type="PROSITE" id="PS50928">
    <property type="entry name" value="ABC_TM1"/>
    <property type="match status" value="1"/>
</dbReference>
<feature type="compositionally biased region" description="Low complexity" evidence="12">
    <location>
        <begin position="306"/>
        <end position="319"/>
    </location>
</feature>
<evidence type="ECO:0000256" key="3">
    <source>
        <dbReference type="ARBA" id="ARBA00022448"/>
    </source>
</evidence>